<feature type="transmembrane region" description="Helical" evidence="14">
    <location>
        <begin position="402"/>
        <end position="418"/>
    </location>
</feature>
<dbReference type="GO" id="GO:0050071">
    <property type="term" value="F:phosphatidylglycerol lysyltransferase activity"/>
    <property type="evidence" value="ECO:0007669"/>
    <property type="project" value="UniProtKB-EC"/>
</dbReference>
<feature type="transmembrane region" description="Helical" evidence="14">
    <location>
        <begin position="131"/>
        <end position="156"/>
    </location>
</feature>
<feature type="transmembrane region" description="Helical" evidence="14">
    <location>
        <begin position="17"/>
        <end position="34"/>
    </location>
</feature>
<dbReference type="Pfam" id="PF09924">
    <property type="entry name" value="LPG_synthase_C"/>
    <property type="match status" value="1"/>
</dbReference>
<keyword evidence="8 14" id="KW-1133">Transmembrane helix</keyword>
<evidence type="ECO:0000256" key="4">
    <source>
        <dbReference type="ARBA" id="ARBA00021546"/>
    </source>
</evidence>
<organism evidence="16 17">
    <name type="scientific">Methanosarcina mazei WWM610</name>
    <dbReference type="NCBI Taxonomy" id="1434117"/>
    <lineage>
        <taxon>Archaea</taxon>
        <taxon>Methanobacteriati</taxon>
        <taxon>Methanobacteriota</taxon>
        <taxon>Stenosarchaea group</taxon>
        <taxon>Methanomicrobia</taxon>
        <taxon>Methanosarcinales</taxon>
        <taxon>Methanosarcinaceae</taxon>
        <taxon>Methanosarcina</taxon>
    </lineage>
</organism>
<evidence type="ECO:0000259" key="15">
    <source>
        <dbReference type="Pfam" id="PF09924"/>
    </source>
</evidence>
<dbReference type="GO" id="GO:0055091">
    <property type="term" value="P:phospholipid homeostasis"/>
    <property type="evidence" value="ECO:0007669"/>
    <property type="project" value="TreeGrafter"/>
</dbReference>
<dbReference type="NCBIfam" id="NF033480">
    <property type="entry name" value="bifunc_MprF"/>
    <property type="match status" value="1"/>
</dbReference>
<dbReference type="GO" id="GO:0046677">
    <property type="term" value="P:response to antibiotic"/>
    <property type="evidence" value="ECO:0007669"/>
    <property type="project" value="UniProtKB-KW"/>
</dbReference>
<feature type="transmembrane region" description="Helical" evidence="14">
    <location>
        <begin position="239"/>
        <end position="257"/>
    </location>
</feature>
<feature type="transmembrane region" description="Helical" evidence="14">
    <location>
        <begin position="293"/>
        <end position="312"/>
    </location>
</feature>
<evidence type="ECO:0000256" key="6">
    <source>
        <dbReference type="ARBA" id="ARBA00022679"/>
    </source>
</evidence>
<dbReference type="PANTHER" id="PTHR34697:SF2">
    <property type="entry name" value="PHOSPHATIDYLGLYCEROL LYSYLTRANSFERASE"/>
    <property type="match status" value="1"/>
</dbReference>
<evidence type="ECO:0000256" key="12">
    <source>
        <dbReference type="ARBA" id="ARBA00031899"/>
    </source>
</evidence>
<dbReference type="SUPFAM" id="SSF55729">
    <property type="entry name" value="Acyl-CoA N-acyltransferases (Nat)"/>
    <property type="match status" value="1"/>
</dbReference>
<dbReference type="GO" id="GO:0047637">
    <property type="term" value="F:phosphatidylglycerol alanyltransferase activity"/>
    <property type="evidence" value="ECO:0007669"/>
    <property type="project" value="TreeGrafter"/>
</dbReference>
<dbReference type="InterPro" id="IPR024320">
    <property type="entry name" value="LPG_synthase_C"/>
</dbReference>
<name>A0A0E3LFA5_METMZ</name>
<dbReference type="HOGENOM" id="CLU_008255_7_0_2"/>
<comment type="catalytic activity">
    <reaction evidence="13">
        <text>L-lysyl-tRNA(Lys) + a 1,2-diacyl-sn-glycero-3-phospho-(1'-sn-glycerol) = a 1,2-diacyl-sn-glycero-3-phospho-1'-(3'-O-L-lysyl)-sn-glycerol + tRNA(Lys)</text>
        <dbReference type="Rhea" id="RHEA:10668"/>
        <dbReference type="Rhea" id="RHEA-COMP:9696"/>
        <dbReference type="Rhea" id="RHEA-COMP:9697"/>
        <dbReference type="ChEBI" id="CHEBI:64716"/>
        <dbReference type="ChEBI" id="CHEBI:75792"/>
        <dbReference type="ChEBI" id="CHEBI:78442"/>
        <dbReference type="ChEBI" id="CHEBI:78529"/>
        <dbReference type="EC" id="2.3.2.3"/>
    </reaction>
</comment>
<dbReference type="AlphaFoldDB" id="A0A0E3LFA5"/>
<reference evidence="16 17" key="1">
    <citation type="submission" date="2014-07" db="EMBL/GenBank/DDBJ databases">
        <title>Methanogenic archaea and the global carbon cycle.</title>
        <authorList>
            <person name="Henriksen J.R."/>
            <person name="Luke J."/>
            <person name="Reinhart S."/>
            <person name="Benedict M.N."/>
            <person name="Youngblut N.D."/>
            <person name="Metcalf M.E."/>
            <person name="Whitaker R.J."/>
            <person name="Metcalf W.W."/>
        </authorList>
    </citation>
    <scope>NUCLEOTIDE SEQUENCE [LARGE SCALE GENOMIC DNA]</scope>
    <source>
        <strain evidence="16 17">WWM610</strain>
    </source>
</reference>
<dbReference type="PANTHER" id="PTHR34697">
    <property type="entry name" value="PHOSPHATIDYLGLYCEROL LYSYLTRANSFERASE"/>
    <property type="match status" value="1"/>
</dbReference>
<evidence type="ECO:0000256" key="14">
    <source>
        <dbReference type="SAM" id="Phobius"/>
    </source>
</evidence>
<evidence type="ECO:0000256" key="7">
    <source>
        <dbReference type="ARBA" id="ARBA00022692"/>
    </source>
</evidence>
<dbReference type="InterPro" id="IPR022791">
    <property type="entry name" value="L-PG_synthase/AglD"/>
</dbReference>
<evidence type="ECO:0000313" key="16">
    <source>
        <dbReference type="EMBL" id="AKB40431.1"/>
    </source>
</evidence>
<dbReference type="InterPro" id="IPR016181">
    <property type="entry name" value="Acyl_CoA_acyltransferase"/>
</dbReference>
<proteinExistence type="inferred from homology"/>
<keyword evidence="11" id="KW-0046">Antibiotic resistance</keyword>
<evidence type="ECO:0000256" key="2">
    <source>
        <dbReference type="ARBA" id="ARBA00008627"/>
    </source>
</evidence>
<dbReference type="GO" id="GO:0005886">
    <property type="term" value="C:plasma membrane"/>
    <property type="evidence" value="ECO:0007669"/>
    <property type="project" value="UniProtKB-SubCell"/>
</dbReference>
<dbReference type="EMBL" id="CP009509">
    <property type="protein sequence ID" value="AKB40431.1"/>
    <property type="molecule type" value="Genomic_DNA"/>
</dbReference>
<evidence type="ECO:0000313" key="17">
    <source>
        <dbReference type="Proteomes" id="UP000033058"/>
    </source>
</evidence>
<dbReference type="PATRIC" id="fig|1434117.4.peg.1830"/>
<feature type="transmembrane region" description="Helical" evidence="14">
    <location>
        <begin position="499"/>
        <end position="517"/>
    </location>
</feature>
<dbReference type="GeneID" id="24851135"/>
<dbReference type="RefSeq" id="WP_015413131.1">
    <property type="nucleotide sequence ID" value="NZ_CP009509.1"/>
</dbReference>
<dbReference type="InterPro" id="IPR051211">
    <property type="entry name" value="PG_lysyltransferase"/>
</dbReference>
<feature type="transmembrane region" description="Helical" evidence="14">
    <location>
        <begin position="333"/>
        <end position="355"/>
    </location>
</feature>
<evidence type="ECO:0000256" key="11">
    <source>
        <dbReference type="ARBA" id="ARBA00023251"/>
    </source>
</evidence>
<evidence type="ECO:0000256" key="5">
    <source>
        <dbReference type="ARBA" id="ARBA00022475"/>
    </source>
</evidence>
<evidence type="ECO:0000256" key="8">
    <source>
        <dbReference type="ARBA" id="ARBA00022989"/>
    </source>
</evidence>
<feature type="transmembrane region" description="Helical" evidence="14">
    <location>
        <begin position="460"/>
        <end position="479"/>
    </location>
</feature>
<keyword evidence="5" id="KW-1003">Cell membrane</keyword>
<comment type="subcellular location">
    <subcellularLocation>
        <location evidence="1">Cell membrane</location>
        <topology evidence="1">Multi-pass membrane protein</topology>
    </subcellularLocation>
</comment>
<feature type="transmembrane region" description="Helical" evidence="14">
    <location>
        <begin position="168"/>
        <end position="189"/>
    </location>
</feature>
<dbReference type="GO" id="GO:0006629">
    <property type="term" value="P:lipid metabolic process"/>
    <property type="evidence" value="ECO:0007669"/>
    <property type="project" value="UniProtKB-KW"/>
</dbReference>
<sequence>MKENGSTQEKALKVKRLVSYLLPAIIFSVALWTLDKQMEQLGLSYILKSIASVPLSQIGIAILLTFLSYAALTGYDYLASRHINRTLPYKQVARTSFISTSISYTAGFNFLTGGSLRYRLYSGYGLSLAQIWEIIVFCISTFWIGFFFITGLLFTFYPLKLSEYAPEFPVPLNLAGILLLLLLAAYFYLSFKKHELELKGYKIRIPEPKIALMQLGLSSGDYLLPGSIIYLLLPANPQITLLHVLVFFALAQLIGLISTVPGGLVVFETIMLFLLDPYFGTVDIIGALVVFRLIYYFVPFLLGFLTLIFHEFESKKEFLKKAGKVTYSSLLEITPQVFSILIFLGGISLLFSGALPSDPRSLDKIVYFVPLPLIEASRMFGSIIGVLLLLLANGLWKRIDGAYVLSLIVLFLGGIFALLKDFDVHEAAVLLTMFILLLPSRKHFYRKSSLLHQSFSRENIIAIILVLVSFVWLGFFSYRNVEYSNELWWQFGVNSQASSFLRALVGVFFILLVLGTTKMLSPFSKDIHLPGNEELELAKEIVRGSQETWGNLAFTGDKYLLFDDRKKAFLMYGISGKSWIAMGDPVGERDQIKELIWDFYEMSKLHQGRAVFYEVSEKYIPVYLDLGLTLVKIGEEAKVPLESFTLEGSAGKDFRYTVRNVEKKGYRFEIIPSEEVPALIPELKKVSDAWLEIKTGKEMRFSVGFFGEKYLSNFPLALVRNDEEIVAFANIWAGGNKEELSVDLMRYGSTAPDRTMEYLFIKLMLWGKENGYGRFSLGMAPLSGLEKRQFAPLWHKVGSLIFANGDYIYNYKGLRDFKEKFNPVWSPKYIALPTGFKKSLALKDIATLISGVKDPFKDFF</sequence>
<evidence type="ECO:0000256" key="1">
    <source>
        <dbReference type="ARBA" id="ARBA00004651"/>
    </source>
</evidence>
<dbReference type="Proteomes" id="UP000033058">
    <property type="component" value="Chromosome"/>
</dbReference>
<keyword evidence="7 14" id="KW-0812">Transmembrane</keyword>
<keyword evidence="10 14" id="KW-0472">Membrane</keyword>
<gene>
    <name evidence="16" type="ORF">MSMAW_1440</name>
</gene>
<comment type="similarity">
    <text evidence="2">Belongs to the LPG synthase family.</text>
</comment>
<evidence type="ECO:0000256" key="13">
    <source>
        <dbReference type="ARBA" id="ARBA00047540"/>
    </source>
</evidence>
<keyword evidence="9" id="KW-0443">Lipid metabolism</keyword>
<accession>A0A0E3LFA5</accession>
<dbReference type="Pfam" id="PF03706">
    <property type="entry name" value="LPG_synthase_TM"/>
    <property type="match status" value="1"/>
</dbReference>
<feature type="transmembrane region" description="Helical" evidence="14">
    <location>
        <begin position="210"/>
        <end position="233"/>
    </location>
</feature>
<dbReference type="EC" id="2.3.2.3" evidence="3"/>
<feature type="transmembrane region" description="Helical" evidence="14">
    <location>
        <begin position="46"/>
        <end position="72"/>
    </location>
</feature>
<evidence type="ECO:0000256" key="3">
    <source>
        <dbReference type="ARBA" id="ARBA00012014"/>
    </source>
</evidence>
<evidence type="ECO:0000256" key="9">
    <source>
        <dbReference type="ARBA" id="ARBA00023098"/>
    </source>
</evidence>
<keyword evidence="6" id="KW-0808">Transferase</keyword>
<feature type="domain" description="Phosphatidylglycerol lysyltransferase C-terminal" evidence="15">
    <location>
        <begin position="543"/>
        <end position="831"/>
    </location>
</feature>
<feature type="transmembrane region" description="Helical" evidence="14">
    <location>
        <begin position="367"/>
        <end position="390"/>
    </location>
</feature>
<protein>
    <recommendedName>
        <fullName evidence="4">Phosphatidylglycerol lysyltransferase</fullName>
        <ecNumber evidence="3">2.3.2.3</ecNumber>
    </recommendedName>
    <alternativeName>
        <fullName evidence="12">Lysylphosphatidylglycerol synthase</fullName>
    </alternativeName>
</protein>
<feature type="transmembrane region" description="Helical" evidence="14">
    <location>
        <begin position="92"/>
        <end position="111"/>
    </location>
</feature>
<evidence type="ECO:0000256" key="10">
    <source>
        <dbReference type="ARBA" id="ARBA00023136"/>
    </source>
</evidence>